<dbReference type="Proteomes" id="UP000886523">
    <property type="component" value="Unassembled WGS sequence"/>
</dbReference>
<comment type="caution">
    <text evidence="1">The sequence shown here is derived from an EMBL/GenBank/DDBJ whole genome shotgun (WGS) entry which is preliminary data.</text>
</comment>
<protein>
    <submittedName>
        <fullName evidence="1">Uncharacterized protein</fullName>
    </submittedName>
</protein>
<reference evidence="1" key="1">
    <citation type="journal article" date="2020" name="Nat. Commun.">
        <title>Large-scale genome sequencing of mycorrhizal fungi provides insights into the early evolution of symbiotic traits.</title>
        <authorList>
            <person name="Miyauchi S."/>
            <person name="Kiss E."/>
            <person name="Kuo A."/>
            <person name="Drula E."/>
            <person name="Kohler A."/>
            <person name="Sanchez-Garcia M."/>
            <person name="Morin E."/>
            <person name="Andreopoulos B."/>
            <person name="Barry K.W."/>
            <person name="Bonito G."/>
            <person name="Buee M."/>
            <person name="Carver A."/>
            <person name="Chen C."/>
            <person name="Cichocki N."/>
            <person name="Clum A."/>
            <person name="Culley D."/>
            <person name="Crous P.W."/>
            <person name="Fauchery L."/>
            <person name="Girlanda M."/>
            <person name="Hayes R.D."/>
            <person name="Keri Z."/>
            <person name="LaButti K."/>
            <person name="Lipzen A."/>
            <person name="Lombard V."/>
            <person name="Magnuson J."/>
            <person name="Maillard F."/>
            <person name="Murat C."/>
            <person name="Nolan M."/>
            <person name="Ohm R.A."/>
            <person name="Pangilinan J."/>
            <person name="Pereira M.F."/>
            <person name="Perotto S."/>
            <person name="Peter M."/>
            <person name="Pfister S."/>
            <person name="Riley R."/>
            <person name="Sitrit Y."/>
            <person name="Stielow J.B."/>
            <person name="Szollosi G."/>
            <person name="Zifcakova L."/>
            <person name="Stursova M."/>
            <person name="Spatafora J.W."/>
            <person name="Tedersoo L."/>
            <person name="Vaario L.M."/>
            <person name="Yamada A."/>
            <person name="Yan M."/>
            <person name="Wang P."/>
            <person name="Xu J."/>
            <person name="Bruns T."/>
            <person name="Baldrian P."/>
            <person name="Vilgalys R."/>
            <person name="Dunand C."/>
            <person name="Henrissat B."/>
            <person name="Grigoriev I.V."/>
            <person name="Hibbett D."/>
            <person name="Nagy L.G."/>
            <person name="Martin F.M."/>
        </authorList>
    </citation>
    <scope>NUCLEOTIDE SEQUENCE</scope>
    <source>
        <strain evidence="1">UP504</strain>
    </source>
</reference>
<accession>A0A9P6AH88</accession>
<gene>
    <name evidence="1" type="ORF">BS47DRAFT_1353713</name>
</gene>
<dbReference type="AlphaFoldDB" id="A0A9P6AH88"/>
<proteinExistence type="predicted"/>
<keyword evidence="2" id="KW-1185">Reference proteome</keyword>
<name>A0A9P6AH88_9AGAM</name>
<evidence type="ECO:0000313" key="2">
    <source>
        <dbReference type="Proteomes" id="UP000886523"/>
    </source>
</evidence>
<feature type="non-terminal residue" evidence="1">
    <location>
        <position position="194"/>
    </location>
</feature>
<evidence type="ECO:0000313" key="1">
    <source>
        <dbReference type="EMBL" id="KAF9505706.1"/>
    </source>
</evidence>
<dbReference type="EMBL" id="MU129140">
    <property type="protein sequence ID" value="KAF9505706.1"/>
    <property type="molecule type" value="Genomic_DNA"/>
</dbReference>
<sequence>MLETRPPSYRGFFLPHAPREIISLHGVLLVCDHLSPPIGRMVHVLHARNGLPFEGITVGVWPRLLISQRDGNSNGVAPHQPTTRTVDPLGTPVKRLALEPAFVGALPKYISTVKDIADYPGEVVLWVKTLNIGPTAVGPIILSITQTAPGKSDPQISWTTSWRLQNGTHPSKKRLEPYDSNKWLETGNELIYFS</sequence>
<organism evidence="1 2">
    <name type="scientific">Hydnum rufescens UP504</name>
    <dbReference type="NCBI Taxonomy" id="1448309"/>
    <lineage>
        <taxon>Eukaryota</taxon>
        <taxon>Fungi</taxon>
        <taxon>Dikarya</taxon>
        <taxon>Basidiomycota</taxon>
        <taxon>Agaricomycotina</taxon>
        <taxon>Agaricomycetes</taxon>
        <taxon>Cantharellales</taxon>
        <taxon>Hydnaceae</taxon>
        <taxon>Hydnum</taxon>
    </lineage>
</organism>